<dbReference type="Proteomes" id="UP000305539">
    <property type="component" value="Unassembled WGS sequence"/>
</dbReference>
<dbReference type="RefSeq" id="WP_136896145.1">
    <property type="nucleotide sequence ID" value="NZ_SWJE01000008.1"/>
</dbReference>
<protein>
    <submittedName>
        <fullName evidence="1">Uncharacterized protein</fullName>
    </submittedName>
</protein>
<gene>
    <name evidence="1" type="ORF">FAZ69_16570</name>
</gene>
<name>A0A4U1I3Q5_9BURK</name>
<evidence type="ECO:0000313" key="2">
    <source>
        <dbReference type="Proteomes" id="UP000305539"/>
    </source>
</evidence>
<reference evidence="1 2" key="1">
    <citation type="submission" date="2019-04" db="EMBL/GenBank/DDBJ databases">
        <title>Trinickia sp. 7GSK02, isolated from subtropical forest soil.</title>
        <authorList>
            <person name="Gao Z.-H."/>
            <person name="Qiu L.-H."/>
        </authorList>
    </citation>
    <scope>NUCLEOTIDE SEQUENCE [LARGE SCALE GENOMIC DNA]</scope>
    <source>
        <strain evidence="1 2">7GSK02</strain>
    </source>
</reference>
<dbReference type="EMBL" id="SWJE01000008">
    <property type="protein sequence ID" value="TKC87881.1"/>
    <property type="molecule type" value="Genomic_DNA"/>
</dbReference>
<accession>A0A4U1I3Q5</accession>
<evidence type="ECO:0000313" key="1">
    <source>
        <dbReference type="EMBL" id="TKC87881.1"/>
    </source>
</evidence>
<dbReference type="OrthoDB" id="9104048at2"/>
<proteinExistence type="predicted"/>
<organism evidence="1 2">
    <name type="scientific">Trinickia terrae</name>
    <dbReference type="NCBI Taxonomy" id="2571161"/>
    <lineage>
        <taxon>Bacteria</taxon>
        <taxon>Pseudomonadati</taxon>
        <taxon>Pseudomonadota</taxon>
        <taxon>Betaproteobacteria</taxon>
        <taxon>Burkholderiales</taxon>
        <taxon>Burkholderiaceae</taxon>
        <taxon>Trinickia</taxon>
    </lineage>
</organism>
<keyword evidence="2" id="KW-1185">Reference proteome</keyword>
<comment type="caution">
    <text evidence="1">The sequence shown here is derived from an EMBL/GenBank/DDBJ whole genome shotgun (WGS) entry which is preliminary data.</text>
</comment>
<dbReference type="AlphaFoldDB" id="A0A4U1I3Q5"/>
<sequence length="85" mass="9813">MTPTSSPDPRDDQPLRDGTSLIAFLHVLRKAHKALAGPDEARRRFNQVATRGHARKYIEELMPLLLDEREKHRLRRRGGTPHTRP</sequence>